<feature type="domain" description="AB hydrolase-1" evidence="3">
    <location>
        <begin position="15"/>
        <end position="86"/>
    </location>
</feature>
<sequence>MSWDFSFDELGIYDTTAGIDFILNKTGYSTLHMGGYSFGATICLIALAERPEYNKKIDKLVLIVPTARMKYYDRRLIILKIFPYLFHRPLRGRGYIPKMKHPDDQWLGRQCKEKKYMKLFCLYIMTQVQGNLLPINYNTIEILRTYPQPTSVKVMTHYYQLVLKITSESMIMEKLEICSIITPVLHLIMIYLK</sequence>
<dbReference type="Pfam" id="PF00561">
    <property type="entry name" value="Abhydrolase_1"/>
    <property type="match status" value="1"/>
</dbReference>
<keyword evidence="5" id="KW-1185">Reference proteome</keyword>
<keyword evidence="2" id="KW-0443">Lipid metabolism</keyword>
<dbReference type="Gene3D" id="3.40.50.1820">
    <property type="entry name" value="alpha/beta hydrolase"/>
    <property type="match status" value="1"/>
</dbReference>
<evidence type="ECO:0000256" key="1">
    <source>
        <dbReference type="ARBA" id="ARBA00022963"/>
    </source>
</evidence>
<dbReference type="InterPro" id="IPR029058">
    <property type="entry name" value="AB_hydrolase_fold"/>
</dbReference>
<evidence type="ECO:0000313" key="5">
    <source>
        <dbReference type="Proteomes" id="UP001154329"/>
    </source>
</evidence>
<dbReference type="EMBL" id="OU899035">
    <property type="protein sequence ID" value="CAH1725279.1"/>
    <property type="molecule type" value="Genomic_DNA"/>
</dbReference>
<protein>
    <recommendedName>
        <fullName evidence="3">AB hydrolase-1 domain-containing protein</fullName>
    </recommendedName>
</protein>
<proteinExistence type="predicted"/>
<evidence type="ECO:0000256" key="2">
    <source>
        <dbReference type="ARBA" id="ARBA00023098"/>
    </source>
</evidence>
<reference evidence="4" key="2">
    <citation type="submission" date="2022-10" db="EMBL/GenBank/DDBJ databases">
        <authorList>
            <consortium name="ENA_rothamsted_submissions"/>
            <consortium name="culmorum"/>
            <person name="King R."/>
        </authorList>
    </citation>
    <scope>NUCLEOTIDE SEQUENCE</scope>
</reference>
<organism evidence="4 5">
    <name type="scientific">Aphis gossypii</name>
    <name type="common">Cotton aphid</name>
    <dbReference type="NCBI Taxonomy" id="80765"/>
    <lineage>
        <taxon>Eukaryota</taxon>
        <taxon>Metazoa</taxon>
        <taxon>Ecdysozoa</taxon>
        <taxon>Arthropoda</taxon>
        <taxon>Hexapoda</taxon>
        <taxon>Insecta</taxon>
        <taxon>Pterygota</taxon>
        <taxon>Neoptera</taxon>
        <taxon>Paraneoptera</taxon>
        <taxon>Hemiptera</taxon>
        <taxon>Sternorrhyncha</taxon>
        <taxon>Aphidomorpha</taxon>
        <taxon>Aphidoidea</taxon>
        <taxon>Aphididae</taxon>
        <taxon>Aphidini</taxon>
        <taxon>Aphis</taxon>
        <taxon>Aphis</taxon>
    </lineage>
</organism>
<dbReference type="GO" id="GO:0016042">
    <property type="term" value="P:lipid catabolic process"/>
    <property type="evidence" value="ECO:0007669"/>
    <property type="project" value="UniProtKB-KW"/>
</dbReference>
<evidence type="ECO:0000313" key="4">
    <source>
        <dbReference type="EMBL" id="CAH1725279.1"/>
    </source>
</evidence>
<evidence type="ECO:0000259" key="3">
    <source>
        <dbReference type="Pfam" id="PF00561"/>
    </source>
</evidence>
<name>A0A9P0J1G6_APHGO</name>
<dbReference type="SUPFAM" id="SSF53474">
    <property type="entry name" value="alpha/beta-Hydrolases"/>
    <property type="match status" value="1"/>
</dbReference>
<dbReference type="InterPro" id="IPR000073">
    <property type="entry name" value="AB_hydrolase_1"/>
</dbReference>
<keyword evidence="1" id="KW-0442">Lipid degradation</keyword>
<dbReference type="Proteomes" id="UP001154329">
    <property type="component" value="Chromosome 2"/>
</dbReference>
<gene>
    <name evidence="4" type="ORF">APHIGO_LOCUS6396</name>
</gene>
<dbReference type="AlphaFoldDB" id="A0A9P0J1G6"/>
<dbReference type="PANTHER" id="PTHR11005">
    <property type="entry name" value="LYSOSOMAL ACID LIPASE-RELATED"/>
    <property type="match status" value="1"/>
</dbReference>
<accession>A0A9P0J1G6</accession>
<reference evidence="4" key="1">
    <citation type="submission" date="2022-02" db="EMBL/GenBank/DDBJ databases">
        <authorList>
            <person name="King R."/>
        </authorList>
    </citation>
    <scope>NUCLEOTIDE SEQUENCE</scope>
</reference>